<sequence>TAPEPSNEGQEGTNDNKASETPQPRTINVCIDRASAAFSFWCCAGPDKEDPSDMAVITGTDEYIDAEEDQQVPRCGRDCEECKARIEHAPSSHALPLTEGARVVVHI</sequence>
<name>A0ACA9R9S9_9GLOM</name>
<protein>
    <submittedName>
        <fullName evidence="1">10749_t:CDS:1</fullName>
    </submittedName>
</protein>
<dbReference type="EMBL" id="CAJVPT010073155">
    <property type="protein sequence ID" value="CAG8782645.1"/>
    <property type="molecule type" value="Genomic_DNA"/>
</dbReference>
<reference evidence="1" key="1">
    <citation type="submission" date="2021-06" db="EMBL/GenBank/DDBJ databases">
        <authorList>
            <person name="Kallberg Y."/>
            <person name="Tangrot J."/>
            <person name="Rosling A."/>
        </authorList>
    </citation>
    <scope>NUCLEOTIDE SEQUENCE</scope>
    <source>
        <strain evidence="1">CL356</strain>
    </source>
</reference>
<evidence type="ECO:0000313" key="1">
    <source>
        <dbReference type="EMBL" id="CAG8782645.1"/>
    </source>
</evidence>
<comment type="caution">
    <text evidence="1">The sequence shown here is derived from an EMBL/GenBank/DDBJ whole genome shotgun (WGS) entry which is preliminary data.</text>
</comment>
<accession>A0ACA9R9S9</accession>
<proteinExistence type="predicted"/>
<organism evidence="1 2">
    <name type="scientific">Acaulospora colombiana</name>
    <dbReference type="NCBI Taxonomy" id="27376"/>
    <lineage>
        <taxon>Eukaryota</taxon>
        <taxon>Fungi</taxon>
        <taxon>Fungi incertae sedis</taxon>
        <taxon>Mucoromycota</taxon>
        <taxon>Glomeromycotina</taxon>
        <taxon>Glomeromycetes</taxon>
        <taxon>Diversisporales</taxon>
        <taxon>Acaulosporaceae</taxon>
        <taxon>Acaulospora</taxon>
    </lineage>
</organism>
<gene>
    <name evidence="1" type="ORF">ACOLOM_LOCUS14391</name>
</gene>
<dbReference type="Proteomes" id="UP000789525">
    <property type="component" value="Unassembled WGS sequence"/>
</dbReference>
<feature type="non-terminal residue" evidence="1">
    <location>
        <position position="107"/>
    </location>
</feature>
<evidence type="ECO:0000313" key="2">
    <source>
        <dbReference type="Proteomes" id="UP000789525"/>
    </source>
</evidence>
<keyword evidence="2" id="KW-1185">Reference proteome</keyword>
<feature type="non-terminal residue" evidence="1">
    <location>
        <position position="1"/>
    </location>
</feature>